<name>A0ABU8B5K8_9BRAD</name>
<dbReference type="SUPFAM" id="SSF56801">
    <property type="entry name" value="Acetyl-CoA synthetase-like"/>
    <property type="match status" value="1"/>
</dbReference>
<dbReference type="Gene3D" id="3.40.50.12780">
    <property type="entry name" value="N-terminal domain of ligase-like"/>
    <property type="match status" value="1"/>
</dbReference>
<feature type="domain" description="AMP-dependent synthetase/ligase" evidence="1">
    <location>
        <begin position="2"/>
        <end position="300"/>
    </location>
</feature>
<dbReference type="PANTHER" id="PTHR43767:SF7">
    <property type="entry name" value="MEDIUM_LONG-CHAIN-FATTY-ACID--COA LIGASE FADD8"/>
    <property type="match status" value="1"/>
</dbReference>
<keyword evidence="3" id="KW-0436">Ligase</keyword>
<dbReference type="InterPro" id="IPR020845">
    <property type="entry name" value="AMP-binding_CS"/>
</dbReference>
<dbReference type="Pfam" id="PF00501">
    <property type="entry name" value="AMP-binding"/>
    <property type="match status" value="1"/>
</dbReference>
<dbReference type="PANTHER" id="PTHR43767">
    <property type="entry name" value="LONG-CHAIN-FATTY-ACID--COA LIGASE"/>
    <property type="match status" value="1"/>
</dbReference>
<dbReference type="Pfam" id="PF13193">
    <property type="entry name" value="AMP-binding_C"/>
    <property type="match status" value="1"/>
</dbReference>
<dbReference type="InterPro" id="IPR045851">
    <property type="entry name" value="AMP-bd_C_sf"/>
</dbReference>
<comment type="caution">
    <text evidence="3">The sequence shown here is derived from an EMBL/GenBank/DDBJ whole genome shotgun (WGS) entry which is preliminary data.</text>
</comment>
<dbReference type="EC" id="6.2.1.-" evidence="3"/>
<gene>
    <name evidence="3" type="ORF">V1286_001357</name>
</gene>
<proteinExistence type="predicted"/>
<dbReference type="GO" id="GO:0016874">
    <property type="term" value="F:ligase activity"/>
    <property type="evidence" value="ECO:0007669"/>
    <property type="project" value="UniProtKB-KW"/>
</dbReference>
<dbReference type="Gene3D" id="3.30.300.30">
    <property type="match status" value="1"/>
</dbReference>
<feature type="domain" description="AMP-binding enzyme C-terminal" evidence="2">
    <location>
        <begin position="350"/>
        <end position="425"/>
    </location>
</feature>
<dbReference type="PROSITE" id="PS00455">
    <property type="entry name" value="AMP_BINDING"/>
    <property type="match status" value="1"/>
</dbReference>
<dbReference type="EMBL" id="JAZHRV010000001">
    <property type="protein sequence ID" value="MEH2553828.1"/>
    <property type="molecule type" value="Genomic_DNA"/>
</dbReference>
<evidence type="ECO:0000313" key="3">
    <source>
        <dbReference type="EMBL" id="MEH2553828.1"/>
    </source>
</evidence>
<sequence length="439" mass="47920">MAAHLSGFSITWLHPAGSLDDQIYQIEDAEIDALVVDAEHFATRGDQLAARIPRDMKLFRIGHASFGADLLSGAEAAGSFTPRDLAKTTDIALLNYTGGTTGRPKGAMRRHGAVTSYVTAILANFELPVSPRYLTVAPISHVAGVKVLPTLILGGTVHLLTGFDPSRVLRTISEHKINFSLMVPTMIYALLDHPEFAKADLSSLELLLYGAAAMSPSRLEDGLKRIGPVFSQLYGQTECYPATVLRRSDHDLSRKHLFTSCGLPVTAADVRLIDDEGSEVPLGDAGEICIRSPYVMEEYWKLSDLTHETLKHGWLHTGDIGRRDDEGFLYIVDRKKEMVITGGFNVFPREVEDSLTSHPAVANAAVIGVPDEKWGEAVTAIVVLRSPHGASEQELVLHVKDKKGAVQAPKSIYFVDDLPMTPLGKVDKQALRARYCTKT</sequence>
<evidence type="ECO:0000313" key="4">
    <source>
        <dbReference type="Proteomes" id="UP001364224"/>
    </source>
</evidence>
<organism evidence="3 4">
    <name type="scientific">Bradyrhizobium algeriense</name>
    <dbReference type="NCBI Taxonomy" id="634784"/>
    <lineage>
        <taxon>Bacteria</taxon>
        <taxon>Pseudomonadati</taxon>
        <taxon>Pseudomonadota</taxon>
        <taxon>Alphaproteobacteria</taxon>
        <taxon>Hyphomicrobiales</taxon>
        <taxon>Nitrobacteraceae</taxon>
        <taxon>Bradyrhizobium</taxon>
    </lineage>
</organism>
<dbReference type="InterPro" id="IPR025110">
    <property type="entry name" value="AMP-bd_C"/>
</dbReference>
<accession>A0ABU8B5K8</accession>
<dbReference type="InterPro" id="IPR042099">
    <property type="entry name" value="ANL_N_sf"/>
</dbReference>
<dbReference type="InterPro" id="IPR000873">
    <property type="entry name" value="AMP-dep_synth/lig_dom"/>
</dbReference>
<protein>
    <submittedName>
        <fullName evidence="3">Fatty-acyl-CoA synthase</fullName>
        <ecNumber evidence="3">6.2.1.-</ecNumber>
    </submittedName>
</protein>
<dbReference type="Proteomes" id="UP001364224">
    <property type="component" value="Unassembled WGS sequence"/>
</dbReference>
<keyword evidence="4" id="KW-1185">Reference proteome</keyword>
<dbReference type="InterPro" id="IPR050237">
    <property type="entry name" value="ATP-dep_AMP-bd_enzyme"/>
</dbReference>
<evidence type="ECO:0000259" key="1">
    <source>
        <dbReference type="Pfam" id="PF00501"/>
    </source>
</evidence>
<evidence type="ECO:0000259" key="2">
    <source>
        <dbReference type="Pfam" id="PF13193"/>
    </source>
</evidence>
<reference evidence="3 4" key="1">
    <citation type="submission" date="2024-02" db="EMBL/GenBank/DDBJ databases">
        <title>Adaptive strategies in a cosmopolitan and abundant soil bacterium.</title>
        <authorList>
            <person name="Carini P."/>
        </authorList>
    </citation>
    <scope>NUCLEOTIDE SEQUENCE [LARGE SCALE GENOMIC DNA]</scope>
    <source>
        <strain evidence="3 4">AZCC 1608</strain>
    </source>
</reference>